<dbReference type="RefSeq" id="WP_003152741.1">
    <property type="nucleotide sequence ID" value="NZ_AP018402.1"/>
</dbReference>
<reference evidence="4" key="3">
    <citation type="submission" date="2020-10" db="EMBL/GenBank/DDBJ databases">
        <title>Complete genome sequence of Bacillus velezensis NST6.</title>
        <authorList>
            <person name="Choi J."/>
        </authorList>
    </citation>
    <scope>NUCLEOTIDE SEQUENCE [LARGE SCALE GENOMIC DNA]</scope>
    <source>
        <strain evidence="4">NST6</strain>
    </source>
</reference>
<dbReference type="Proteomes" id="UP000250069">
    <property type="component" value="Chromosome"/>
</dbReference>
<evidence type="ECO:0000313" key="3">
    <source>
        <dbReference type="Proteomes" id="UP000250069"/>
    </source>
</evidence>
<dbReference type="Proteomes" id="UP000587477">
    <property type="component" value="Chromosome"/>
</dbReference>
<dbReference type="InterPro" id="IPR025029">
    <property type="entry name" value="DUF3918"/>
</dbReference>
<evidence type="ECO:0000313" key="4">
    <source>
        <dbReference type="Proteomes" id="UP000587477"/>
    </source>
</evidence>
<organism evidence="2 4">
    <name type="scientific">Bacillus velezensis</name>
    <dbReference type="NCBI Taxonomy" id="492670"/>
    <lineage>
        <taxon>Bacteria</taxon>
        <taxon>Bacillati</taxon>
        <taxon>Bacillota</taxon>
        <taxon>Bacilli</taxon>
        <taxon>Bacillales</taxon>
        <taxon>Bacillaceae</taxon>
        <taxon>Bacillus</taxon>
        <taxon>Bacillus amyloliquefaciens group</taxon>
    </lineage>
</organism>
<sequence length="43" mass="4943">MGRTMTSLLALGAGAVMYRMASQSDMLNKKGMKRMRRRVMKMF</sequence>
<reference evidence="2" key="2">
    <citation type="journal article" date="2020" name="Genomics">
        <title>Complete genome sequence of Bacillus velezensis NST6 and comparison with the species belonging to operational group B. amyloliquefaciens.</title>
        <authorList>
            <person name="Choi J."/>
            <person name="Nam J."/>
            <person name="Seo M.H."/>
        </authorList>
    </citation>
    <scope>NUCLEOTIDE SEQUENCE</scope>
    <source>
        <strain evidence="2">NST6</strain>
    </source>
</reference>
<evidence type="ECO:0000313" key="2">
    <source>
        <dbReference type="EMBL" id="QOY28149.1"/>
    </source>
</evidence>
<dbReference type="EMBL" id="CP030150">
    <property type="protein sequence ID" value="AWX73136.1"/>
    <property type="molecule type" value="Genomic_DNA"/>
</dbReference>
<evidence type="ECO:0000313" key="1">
    <source>
        <dbReference type="EMBL" id="AWX73136.1"/>
    </source>
</evidence>
<dbReference type="STRING" id="1155777.BANAU_2665"/>
<dbReference type="Pfam" id="PF13056">
    <property type="entry name" value="DUF3918"/>
    <property type="match status" value="1"/>
</dbReference>
<dbReference type="KEGG" id="bmp:NG74_02580"/>
<dbReference type="GeneID" id="76429112"/>
<reference evidence="1 3" key="1">
    <citation type="submission" date="2018-06" db="EMBL/GenBank/DDBJ databases">
        <title>Complete Genome Sequence of Bacillus velezensis DSYZ, a Plant Growth-Promoting Rhizobacterium with Antifungal Activity.</title>
        <authorList>
            <person name="Du B."/>
            <person name="Ding Y."/>
            <person name="Liu K."/>
            <person name="Yao L."/>
            <person name="Wang C."/>
            <person name="Li H."/>
            <person name="Liu H."/>
        </authorList>
    </citation>
    <scope>NUCLEOTIDE SEQUENCE [LARGE SCALE GENOMIC DNA]</scope>
    <source>
        <strain evidence="1 3">DSYZ</strain>
    </source>
</reference>
<dbReference type="AlphaFoldDB" id="A0A172XKV4"/>
<dbReference type="EMBL" id="CP063687">
    <property type="protein sequence ID" value="QOY28149.1"/>
    <property type="molecule type" value="Genomic_DNA"/>
</dbReference>
<proteinExistence type="predicted"/>
<accession>A0A172XKV4</accession>
<protein>
    <submittedName>
        <fullName evidence="1">DUF3918 domain-containing protein</fullName>
    </submittedName>
</protein>
<gene>
    <name evidence="2" type="ORF">BACVE_003189</name>
    <name evidence="1" type="ORF">BVDSYZ_14280</name>
</gene>
<name>A0A172XKV4_BACVE</name>